<sequence>MLQSKPSRRRRVRPSLSTRARLVDGCIRLEERHRFVAAGVISLRLR</sequence>
<dbReference type="RefSeq" id="WP_181756515.1">
    <property type="nucleotide sequence ID" value="NZ_JACEOG010000002.1"/>
</dbReference>
<dbReference type="EMBL" id="JACEOG010000002">
    <property type="protein sequence ID" value="MBA4609670.1"/>
    <property type="molecule type" value="Genomic_DNA"/>
</dbReference>
<evidence type="ECO:0000313" key="1">
    <source>
        <dbReference type="EMBL" id="MBA4609670.1"/>
    </source>
</evidence>
<dbReference type="Proteomes" id="UP000550354">
    <property type="component" value="Unassembled WGS sequence"/>
</dbReference>
<gene>
    <name evidence="1" type="ORF">H1W00_14385</name>
</gene>
<name>A0A838XS10_9ACTN</name>
<keyword evidence="2" id="KW-1185">Reference proteome</keyword>
<protein>
    <submittedName>
        <fullName evidence="1">Uncharacterized protein</fullName>
    </submittedName>
</protein>
<comment type="caution">
    <text evidence="1">The sequence shown here is derived from an EMBL/GenBank/DDBJ whole genome shotgun (WGS) entry which is preliminary data.</text>
</comment>
<evidence type="ECO:0000313" key="2">
    <source>
        <dbReference type="Proteomes" id="UP000550354"/>
    </source>
</evidence>
<organism evidence="1 2">
    <name type="scientific">Aeromicrobium phoceense</name>
    <dbReference type="NCBI Taxonomy" id="2754045"/>
    <lineage>
        <taxon>Bacteria</taxon>
        <taxon>Bacillati</taxon>
        <taxon>Actinomycetota</taxon>
        <taxon>Actinomycetes</taxon>
        <taxon>Propionibacteriales</taxon>
        <taxon>Nocardioidaceae</taxon>
        <taxon>Aeromicrobium</taxon>
    </lineage>
</organism>
<reference evidence="1 2" key="1">
    <citation type="submission" date="2020-07" db="EMBL/GenBank/DDBJ databases">
        <title>Draft genome and description of Aeromicrobium phoceense strain Marseille-Q0843 isolated from healthy skin swab.</title>
        <authorList>
            <person name="Boxberger M."/>
            <person name="La Scola B."/>
        </authorList>
    </citation>
    <scope>NUCLEOTIDE SEQUENCE [LARGE SCALE GENOMIC DNA]</scope>
    <source>
        <strain evidence="1 2">Marseille-Q0843</strain>
    </source>
</reference>
<proteinExistence type="predicted"/>
<dbReference type="AlphaFoldDB" id="A0A838XS10"/>
<accession>A0A838XS10</accession>